<keyword evidence="2" id="KW-1185">Reference proteome</keyword>
<protein>
    <submittedName>
        <fullName evidence="1">Uncharacterized protein</fullName>
    </submittedName>
</protein>
<comment type="caution">
    <text evidence="1">The sequence shown here is derived from an EMBL/GenBank/DDBJ whole genome shotgun (WGS) entry which is preliminary data.</text>
</comment>
<name>K0TE51_THAOC</name>
<dbReference type="EMBL" id="AGNL01010790">
    <property type="protein sequence ID" value="EJK68847.1"/>
    <property type="molecule type" value="Genomic_DNA"/>
</dbReference>
<proteinExistence type="predicted"/>
<accession>K0TE51</accession>
<evidence type="ECO:0000313" key="1">
    <source>
        <dbReference type="EMBL" id="EJK68847.1"/>
    </source>
</evidence>
<dbReference type="Proteomes" id="UP000266841">
    <property type="component" value="Unassembled WGS sequence"/>
</dbReference>
<sequence>MTRRYVVAERSVAALSSADLAGTTMQSVFLSMAIFLCQSIQVSSVTPRETPKDRVWDGMVYNFGHRWEGRTYAYDPETGKAENELRSVYQLEFPDGGRTGFGTWRGWNVIKDGDTRVVPLSRETCIDRTSGSSTFQFAKAGVGAGGRCPVEFPVADGALEAILEDEDNRLLPQRKFIEINFFHGAIRRGVVVTYVLEKEKRCYRRNSCIMVMNFRRASSGYRDDEEMEVESMGISTVEKEAAAIPTSGGGAAGFYSSLTLKRSFDLSREDYLEHETRTITKENIFNVENQEEGYVFTTYPEGLFLCLPDSISLEEEEPPGFEFQFGCDFHRDGGPIKLLRVKYDRKKQLLGWRLHELLK</sequence>
<evidence type="ECO:0000313" key="2">
    <source>
        <dbReference type="Proteomes" id="UP000266841"/>
    </source>
</evidence>
<organism evidence="1 2">
    <name type="scientific">Thalassiosira oceanica</name>
    <name type="common">Marine diatom</name>
    <dbReference type="NCBI Taxonomy" id="159749"/>
    <lineage>
        <taxon>Eukaryota</taxon>
        <taxon>Sar</taxon>
        <taxon>Stramenopiles</taxon>
        <taxon>Ochrophyta</taxon>
        <taxon>Bacillariophyta</taxon>
        <taxon>Coscinodiscophyceae</taxon>
        <taxon>Thalassiosirophycidae</taxon>
        <taxon>Thalassiosirales</taxon>
        <taxon>Thalassiosiraceae</taxon>
        <taxon>Thalassiosira</taxon>
    </lineage>
</organism>
<reference evidence="1 2" key="1">
    <citation type="journal article" date="2012" name="Genome Biol.">
        <title>Genome and low-iron response of an oceanic diatom adapted to chronic iron limitation.</title>
        <authorList>
            <person name="Lommer M."/>
            <person name="Specht M."/>
            <person name="Roy A.S."/>
            <person name="Kraemer L."/>
            <person name="Andreson R."/>
            <person name="Gutowska M.A."/>
            <person name="Wolf J."/>
            <person name="Bergner S.V."/>
            <person name="Schilhabel M.B."/>
            <person name="Klostermeier U.C."/>
            <person name="Beiko R.G."/>
            <person name="Rosenstiel P."/>
            <person name="Hippler M."/>
            <person name="Laroche J."/>
        </authorList>
    </citation>
    <scope>NUCLEOTIDE SEQUENCE [LARGE SCALE GENOMIC DNA]</scope>
    <source>
        <strain evidence="1 2">CCMP1005</strain>
    </source>
</reference>
<dbReference type="AlphaFoldDB" id="K0TE51"/>
<gene>
    <name evidence="1" type="ORF">THAOC_09941</name>
</gene>